<dbReference type="InterPro" id="IPR038578">
    <property type="entry name" value="GT29-like_sf"/>
</dbReference>
<dbReference type="GO" id="GO:0003835">
    <property type="term" value="F:beta-galactoside alpha-2,6-sialyltransferase activity"/>
    <property type="evidence" value="ECO:0007669"/>
    <property type="project" value="UniProtKB-EC"/>
</dbReference>
<evidence type="ECO:0000256" key="12">
    <source>
        <dbReference type="ARBA" id="ARBA00034249"/>
    </source>
</evidence>
<evidence type="ECO:0000256" key="13">
    <source>
        <dbReference type="ARBA" id="ARBA00034329"/>
    </source>
</evidence>
<evidence type="ECO:0000256" key="6">
    <source>
        <dbReference type="ARBA" id="ARBA00022968"/>
    </source>
</evidence>
<dbReference type="GO" id="GO:0032580">
    <property type="term" value="C:Golgi cisterna membrane"/>
    <property type="evidence" value="ECO:0007669"/>
    <property type="project" value="UniProtKB-SubCell"/>
</dbReference>
<comment type="subcellular location">
    <subcellularLocation>
        <location evidence="1">Golgi apparatus</location>
        <location evidence="1">Golgi stack membrane</location>
        <topology evidence="1">Single-pass type II membrane protein</topology>
    </subcellularLocation>
</comment>
<keyword evidence="9" id="KW-0472">Membrane</keyword>
<name>A0AAX4P467_9CHLO</name>
<proteinExistence type="inferred from homology"/>
<keyword evidence="7" id="KW-1133">Transmembrane helix</keyword>
<feature type="compositionally biased region" description="Basic and acidic residues" evidence="14">
    <location>
        <begin position="81"/>
        <end position="100"/>
    </location>
</feature>
<evidence type="ECO:0000256" key="2">
    <source>
        <dbReference type="ARBA" id="ARBA00006003"/>
    </source>
</evidence>
<feature type="compositionally biased region" description="Basic and acidic residues" evidence="14">
    <location>
        <begin position="61"/>
        <end position="72"/>
    </location>
</feature>
<keyword evidence="11" id="KW-0325">Glycoprotein</keyword>
<sequence length="368" mass="40848">MHRSGQSGRRRIRRPVLRRAAIAVTLVLVACFALFGSSGLPSSSSTEPVVGLPTPQSRRRSGTEEPGVRERAVSSGGSVEKGSDAVARGEGEGAAAVDDKDSRFERQLEDLFRKHRAQSSGVVFSKESLASVRSSGRSFSCGGTRTVKLNSARGIARDHPTLEAILPPADPLSSLNLSCAVVGNSGALLETQFGESIDRADAVIRFNAAVTEGYEQFVGARTTYRILNRPEPQLRYEGYSHKNETTLTMLRDNGDVRAWIREVRDLDRGPSSPYFFDFEFLCLAWRLVHKKGVRPSSGLVGIVLALHLCRRGEVDVYGFNSANYFSPSSRPHYYDWERPAKGRERVHPFDTERRFYRALQRSGYVRLH</sequence>
<evidence type="ECO:0000256" key="7">
    <source>
        <dbReference type="ARBA" id="ARBA00022989"/>
    </source>
</evidence>
<evidence type="ECO:0000256" key="4">
    <source>
        <dbReference type="ARBA" id="ARBA00022679"/>
    </source>
</evidence>
<evidence type="ECO:0000256" key="5">
    <source>
        <dbReference type="ARBA" id="ARBA00022692"/>
    </source>
</evidence>
<keyword evidence="3 15" id="KW-0328">Glycosyltransferase</keyword>
<evidence type="ECO:0000313" key="16">
    <source>
        <dbReference type="Proteomes" id="UP001472866"/>
    </source>
</evidence>
<dbReference type="Proteomes" id="UP001472866">
    <property type="component" value="Chromosome 03"/>
</dbReference>
<accession>A0AAX4P467</accession>
<keyword evidence="16" id="KW-1185">Reference proteome</keyword>
<comment type="similarity">
    <text evidence="2">Belongs to the glycosyltransferase 29 family.</text>
</comment>
<dbReference type="PANTHER" id="PTHR46059:SF1">
    <property type="entry name" value="BETA-GALACTOSIDE ALPHA-2,6-SIALYLTRANSFERASE"/>
    <property type="match status" value="1"/>
</dbReference>
<dbReference type="PANTHER" id="PTHR46059">
    <property type="entry name" value="BETA-GALACTOSIDE ALPHA-2,6-SIALYLTRANSFERASE"/>
    <property type="match status" value="1"/>
</dbReference>
<keyword evidence="4" id="KW-0808">Transferase</keyword>
<evidence type="ECO:0000256" key="11">
    <source>
        <dbReference type="ARBA" id="ARBA00023180"/>
    </source>
</evidence>
<organism evidence="15 16">
    <name type="scientific">Chloropicon roscoffensis</name>
    <dbReference type="NCBI Taxonomy" id="1461544"/>
    <lineage>
        <taxon>Eukaryota</taxon>
        <taxon>Viridiplantae</taxon>
        <taxon>Chlorophyta</taxon>
        <taxon>Chloropicophyceae</taxon>
        <taxon>Chloropicales</taxon>
        <taxon>Chloropicaceae</taxon>
        <taxon>Chloropicon</taxon>
    </lineage>
</organism>
<protein>
    <recommendedName>
        <fullName evidence="13">beta-galactoside alpha-(2,6)-sialyltransferase</fullName>
        <ecNumber evidence="13">2.4.3.1</ecNumber>
    </recommendedName>
</protein>
<evidence type="ECO:0000256" key="1">
    <source>
        <dbReference type="ARBA" id="ARBA00004447"/>
    </source>
</evidence>
<feature type="region of interest" description="Disordered" evidence="14">
    <location>
        <begin position="40"/>
        <end position="100"/>
    </location>
</feature>
<comment type="catalytic activity">
    <reaction evidence="12">
        <text>a beta-D-galactoside + CMP-N-acetyl-beta-neuraminate = an N-acetyl-alpha-neuraminyl-(2-&gt;6)-beta-D-galactosyl derivative + CMP + H(+)</text>
        <dbReference type="Rhea" id="RHEA:52104"/>
        <dbReference type="ChEBI" id="CHEBI:15378"/>
        <dbReference type="ChEBI" id="CHEBI:28034"/>
        <dbReference type="ChEBI" id="CHEBI:57812"/>
        <dbReference type="ChEBI" id="CHEBI:60377"/>
        <dbReference type="ChEBI" id="CHEBI:136398"/>
        <dbReference type="EC" id="2.4.3.1"/>
    </reaction>
</comment>
<dbReference type="PROSITE" id="PS51257">
    <property type="entry name" value="PROKAR_LIPOPROTEIN"/>
    <property type="match status" value="1"/>
</dbReference>
<gene>
    <name evidence="15" type="ORF">HKI87_03g19690</name>
</gene>
<keyword evidence="8" id="KW-0333">Golgi apparatus</keyword>
<reference evidence="15 16" key="1">
    <citation type="submission" date="2024-03" db="EMBL/GenBank/DDBJ databases">
        <title>Complete genome sequence of the green alga Chloropicon roscoffensis RCC1871.</title>
        <authorList>
            <person name="Lemieux C."/>
            <person name="Pombert J.-F."/>
            <person name="Otis C."/>
            <person name="Turmel M."/>
        </authorList>
    </citation>
    <scope>NUCLEOTIDE SEQUENCE [LARGE SCALE GENOMIC DNA]</scope>
    <source>
        <strain evidence="15 16">RCC1871</strain>
    </source>
</reference>
<dbReference type="AlphaFoldDB" id="A0AAX4P467"/>
<keyword evidence="5" id="KW-0812">Transmembrane</keyword>
<dbReference type="InterPro" id="IPR001675">
    <property type="entry name" value="Glyco_trans_29"/>
</dbReference>
<dbReference type="Gene3D" id="3.90.1480.20">
    <property type="entry name" value="Glycosyl transferase family 29"/>
    <property type="match status" value="1"/>
</dbReference>
<dbReference type="EC" id="2.4.3.1" evidence="13"/>
<evidence type="ECO:0000313" key="15">
    <source>
        <dbReference type="EMBL" id="WZN60440.1"/>
    </source>
</evidence>
<dbReference type="CDD" id="cd19952">
    <property type="entry name" value="GT29"/>
    <property type="match status" value="1"/>
</dbReference>
<evidence type="ECO:0000256" key="14">
    <source>
        <dbReference type="SAM" id="MobiDB-lite"/>
    </source>
</evidence>
<keyword evidence="6" id="KW-0735">Signal-anchor</keyword>
<dbReference type="Pfam" id="PF00777">
    <property type="entry name" value="Glyco_transf_29"/>
    <property type="match status" value="1"/>
</dbReference>
<evidence type="ECO:0000256" key="8">
    <source>
        <dbReference type="ARBA" id="ARBA00023034"/>
    </source>
</evidence>
<evidence type="ECO:0000256" key="3">
    <source>
        <dbReference type="ARBA" id="ARBA00022676"/>
    </source>
</evidence>
<evidence type="ECO:0000256" key="10">
    <source>
        <dbReference type="ARBA" id="ARBA00023157"/>
    </source>
</evidence>
<keyword evidence="10" id="KW-1015">Disulfide bond</keyword>
<evidence type="ECO:0000256" key="9">
    <source>
        <dbReference type="ARBA" id="ARBA00023136"/>
    </source>
</evidence>
<dbReference type="EMBL" id="CP151503">
    <property type="protein sequence ID" value="WZN60440.1"/>
    <property type="molecule type" value="Genomic_DNA"/>
</dbReference>